<dbReference type="EMBL" id="QZKI01000016">
    <property type="protein sequence ID" value="RJP74347.1"/>
    <property type="molecule type" value="Genomic_DNA"/>
</dbReference>
<organism evidence="2 3">
    <name type="scientific">Candidatus Abyssobacteria bacterium SURF_17</name>
    <dbReference type="NCBI Taxonomy" id="2093361"/>
    <lineage>
        <taxon>Bacteria</taxon>
        <taxon>Pseudomonadati</taxon>
        <taxon>Candidatus Hydrogenedentota</taxon>
        <taxon>Candidatus Abyssobacteria</taxon>
    </lineage>
</organism>
<name>A0A419F7G0_9BACT</name>
<gene>
    <name evidence="2" type="ORF">C4532_02740</name>
</gene>
<dbReference type="Pfam" id="PF09586">
    <property type="entry name" value="YfhO"/>
    <property type="match status" value="2"/>
</dbReference>
<feature type="transmembrane region" description="Helical" evidence="1">
    <location>
        <begin position="196"/>
        <end position="213"/>
    </location>
</feature>
<dbReference type="PANTHER" id="PTHR38454">
    <property type="entry name" value="INTEGRAL MEMBRANE PROTEIN-RELATED"/>
    <property type="match status" value="1"/>
</dbReference>
<accession>A0A419F7G0</accession>
<protein>
    <recommendedName>
        <fullName evidence="4">YfhO family protein</fullName>
    </recommendedName>
</protein>
<evidence type="ECO:0000313" key="3">
    <source>
        <dbReference type="Proteomes" id="UP000285961"/>
    </source>
</evidence>
<dbReference type="PANTHER" id="PTHR38454:SF1">
    <property type="entry name" value="INTEGRAL MEMBRANE PROTEIN"/>
    <property type="match status" value="1"/>
</dbReference>
<feature type="transmembrane region" description="Helical" evidence="1">
    <location>
        <begin position="128"/>
        <end position="145"/>
    </location>
</feature>
<feature type="transmembrane region" description="Helical" evidence="1">
    <location>
        <begin position="364"/>
        <end position="384"/>
    </location>
</feature>
<feature type="transmembrane region" description="Helical" evidence="1">
    <location>
        <begin position="433"/>
        <end position="453"/>
    </location>
</feature>
<feature type="transmembrane region" description="Helical" evidence="1">
    <location>
        <begin position="459"/>
        <end position="479"/>
    </location>
</feature>
<sequence>MRSRDLTNRSALATLFVLCSVLFSRALVCSPEYILGDLDIINNFYNYKLFIKEAYMNGHLPLWNPYYFAGHPFAGNCLAAAFYPPDLLFLFLPIARAINISYFIHIFFAGVFMFYWMKLFEVQNTASLIGSIVFMFCGFIIARLPGGHFSMIRTAVYLPLIFYTYECAVRSEKKRWVIFGGFAVGMQILAGHPQIAYYSILFLGIYALCRFAADSTGKKTRDLIKYVIPMFGMTFTGMTTAAVSLFPLFEMSLSSLRFGGDYEYASNGSLNPLRLIHLFFPDISLLWPGVVKLPVNLELNPYVGILPLFLIMFSIASARRKQTILIGFLALLALLLAFGSYTPLFKTMFSIIPGMRFFRLHSRVLLVFMFSSATLAGMGAGALMEMSEHGSLSKRKIIPLVWSFLLLAIILILFLNFEILFKLIYRQMKLLDGTLVLPLILMSVTTVLIWTIYLKRAPLQGLNICLVIMVACDLILTGWKHITILNVSDRYRMPSFVAGKLENLPLGHYRVYLHESALPANHGMFYHIENLNGFCPIFLERTARFMEEMTGVRPFRDPDDYMISTKCFMNGLPFPFKILNVRYSMIFEADLRKPMLIENKDPFPRVIWVHHAEVIAAPEEIMMRLRSDDFDPRLIVLLEQAPSRPLAMRTTNVPSASVQITDYQINSINVVFNASSDGWLLFSEQFYPGWKAWCDEKSVPIYRANYILRAIPVPAGKHKVVMKYCPLSFKAGAAMSLISLLTFLGMILKSTSKALPSVLH</sequence>
<keyword evidence="1" id="KW-1133">Transmembrane helix</keyword>
<evidence type="ECO:0000313" key="2">
    <source>
        <dbReference type="EMBL" id="RJP74347.1"/>
    </source>
</evidence>
<evidence type="ECO:0008006" key="4">
    <source>
        <dbReference type="Google" id="ProtNLM"/>
    </source>
</evidence>
<keyword evidence="1" id="KW-0812">Transmembrane</keyword>
<feature type="transmembrane region" description="Helical" evidence="1">
    <location>
        <begin position="175"/>
        <end position="190"/>
    </location>
</feature>
<proteinExistence type="predicted"/>
<dbReference type="Proteomes" id="UP000285961">
    <property type="component" value="Unassembled WGS sequence"/>
</dbReference>
<keyword evidence="1" id="KW-0472">Membrane</keyword>
<dbReference type="AlphaFoldDB" id="A0A419F7G0"/>
<feature type="transmembrane region" description="Helical" evidence="1">
    <location>
        <begin position="324"/>
        <end position="344"/>
    </location>
</feature>
<comment type="caution">
    <text evidence="2">The sequence shown here is derived from an EMBL/GenBank/DDBJ whole genome shotgun (WGS) entry which is preliminary data.</text>
</comment>
<feature type="transmembrane region" description="Helical" evidence="1">
    <location>
        <begin position="396"/>
        <end position="421"/>
    </location>
</feature>
<feature type="transmembrane region" description="Helical" evidence="1">
    <location>
        <begin position="225"/>
        <end position="249"/>
    </location>
</feature>
<feature type="transmembrane region" description="Helical" evidence="1">
    <location>
        <begin position="299"/>
        <end position="318"/>
    </location>
</feature>
<evidence type="ECO:0000256" key="1">
    <source>
        <dbReference type="SAM" id="Phobius"/>
    </source>
</evidence>
<dbReference type="InterPro" id="IPR018580">
    <property type="entry name" value="Uncharacterised_YfhO"/>
</dbReference>
<feature type="transmembrane region" description="Helical" evidence="1">
    <location>
        <begin position="94"/>
        <end position="116"/>
    </location>
</feature>
<reference evidence="2 3" key="1">
    <citation type="journal article" date="2017" name="ISME J.">
        <title>Energy and carbon metabolisms in a deep terrestrial subsurface fluid microbial community.</title>
        <authorList>
            <person name="Momper L."/>
            <person name="Jungbluth S.P."/>
            <person name="Lee M.D."/>
            <person name="Amend J.P."/>
        </authorList>
    </citation>
    <scope>NUCLEOTIDE SEQUENCE [LARGE SCALE GENOMIC DNA]</scope>
    <source>
        <strain evidence="2">SURF_17</strain>
    </source>
</reference>